<proteinExistence type="inferred from homology"/>
<dbReference type="Proteomes" id="UP000004773">
    <property type="component" value="Unassembled WGS sequence"/>
</dbReference>
<evidence type="ECO:0000256" key="3">
    <source>
        <dbReference type="SAM" id="Phobius"/>
    </source>
</evidence>
<evidence type="ECO:0000313" key="6">
    <source>
        <dbReference type="Proteomes" id="UP000004773"/>
    </source>
</evidence>
<sequence>MYAFHHYEAIMKNIGITNKYVYYGIVGNLCTMVFVVYFLLLTNKFNFSNKYLDFLGNISFEIYMLHGLVMHYLGKFFISSPVNDVIYTVVVLLVSIIFAYLIKQLIIVIEKKLIKAV</sequence>
<dbReference type="GO" id="GO:0016747">
    <property type="term" value="F:acyltransferase activity, transferring groups other than amino-acyl groups"/>
    <property type="evidence" value="ECO:0007669"/>
    <property type="project" value="InterPro"/>
</dbReference>
<dbReference type="EMBL" id="ACRO01000039">
    <property type="protein sequence ID" value="EGF86623.1"/>
    <property type="molecule type" value="Genomic_DNA"/>
</dbReference>
<evidence type="ECO:0000256" key="1">
    <source>
        <dbReference type="ARBA" id="ARBA00004370"/>
    </source>
</evidence>
<dbReference type="InterPro" id="IPR002656">
    <property type="entry name" value="Acyl_transf_3_dom"/>
</dbReference>
<evidence type="ECO:0000259" key="4">
    <source>
        <dbReference type="Pfam" id="PF01757"/>
    </source>
</evidence>
<keyword evidence="3" id="KW-0812">Transmembrane</keyword>
<gene>
    <name evidence="5" type="ORF">HMPREF0428_01605</name>
</gene>
<organism evidence="5 6">
    <name type="scientific">Gemella haemolysans M341</name>
    <dbReference type="NCBI Taxonomy" id="562981"/>
    <lineage>
        <taxon>Bacteria</taxon>
        <taxon>Bacillati</taxon>
        <taxon>Bacillota</taxon>
        <taxon>Bacilli</taxon>
        <taxon>Bacillales</taxon>
        <taxon>Gemellaceae</taxon>
        <taxon>Gemella</taxon>
    </lineage>
</organism>
<keyword evidence="3" id="KW-1133">Transmembrane helix</keyword>
<comment type="similarity">
    <text evidence="2">Belongs to the acyltransferase 3 family.</text>
</comment>
<protein>
    <recommendedName>
        <fullName evidence="4">Acyltransferase 3 domain-containing protein</fullName>
    </recommendedName>
</protein>
<comment type="caution">
    <text evidence="5">The sequence shown here is derived from an EMBL/GenBank/DDBJ whole genome shotgun (WGS) entry which is preliminary data.</text>
</comment>
<keyword evidence="3" id="KW-0472">Membrane</keyword>
<feature type="transmembrane region" description="Helical" evidence="3">
    <location>
        <begin position="20"/>
        <end position="42"/>
    </location>
</feature>
<dbReference type="Pfam" id="PF01757">
    <property type="entry name" value="Acyl_transf_3"/>
    <property type="match status" value="1"/>
</dbReference>
<feature type="transmembrane region" description="Helical" evidence="3">
    <location>
        <begin position="85"/>
        <end position="102"/>
    </location>
</feature>
<feature type="domain" description="Acyltransferase 3" evidence="4">
    <location>
        <begin position="15"/>
        <end position="102"/>
    </location>
</feature>
<name>A0AA87APW2_9BACL</name>
<evidence type="ECO:0000256" key="2">
    <source>
        <dbReference type="ARBA" id="ARBA00007400"/>
    </source>
</evidence>
<comment type="subcellular location">
    <subcellularLocation>
        <location evidence="1">Membrane</location>
    </subcellularLocation>
</comment>
<accession>A0AA87APW2</accession>
<evidence type="ECO:0000313" key="5">
    <source>
        <dbReference type="EMBL" id="EGF86623.1"/>
    </source>
</evidence>
<reference evidence="5 6" key="1">
    <citation type="submission" date="2011-03" db="EMBL/GenBank/DDBJ databases">
        <title>The Genome Sequence of Gemella haemolysans M341.</title>
        <authorList>
            <consortium name="The Broad Institute Genome Sequencing Platform"/>
            <consortium name="The Broad Institute Genome Sequencing Center for Infectious Disease"/>
            <person name="Earl A."/>
            <person name="Ward D."/>
            <person name="Feldgarden M."/>
            <person name="Gevers D."/>
            <person name="Sibley C.D."/>
            <person name="Field T.R."/>
            <person name="Grinwis M."/>
            <person name="Eshaghurshan C.S."/>
            <person name="Surette M.G."/>
            <person name="Young S.K."/>
            <person name="Zeng Q."/>
            <person name="Gargeya S."/>
            <person name="Fitzgerald M."/>
            <person name="Haas B."/>
            <person name="Abouelleil A."/>
            <person name="Alvarado L."/>
            <person name="Arachchi H.M."/>
            <person name="Berlin A."/>
            <person name="Brown A."/>
            <person name="Chapman S.B."/>
            <person name="Chen Z."/>
            <person name="Dunbar C."/>
            <person name="Freedman E."/>
            <person name="Gearin G."/>
            <person name="Gellesch M."/>
            <person name="Goldberg J."/>
            <person name="Griggs A."/>
            <person name="Gujja S."/>
            <person name="Heilman E.R."/>
            <person name="Heiman D."/>
            <person name="Howarth C."/>
            <person name="Larson L."/>
            <person name="Lui A."/>
            <person name="MacDonald P.J.P."/>
            <person name="Mehta T."/>
            <person name="Montmayeur A."/>
            <person name="Murphy C."/>
            <person name="Neiman D."/>
            <person name="Pearson M."/>
            <person name="Priest M."/>
            <person name="Roberts A."/>
            <person name="Saif S."/>
            <person name="Shea T."/>
            <person name="Shenoy N."/>
            <person name="Sisk P."/>
            <person name="Stolte C."/>
            <person name="Sykes S."/>
            <person name="White J."/>
            <person name="Yandava C."/>
            <person name="Wortman J."/>
            <person name="Nusbaum C."/>
            <person name="Birren B."/>
        </authorList>
    </citation>
    <scope>NUCLEOTIDE SEQUENCE [LARGE SCALE GENOMIC DNA]</scope>
    <source>
        <strain evidence="5 6">M341</strain>
    </source>
</reference>
<dbReference type="AlphaFoldDB" id="A0AA87APW2"/>